<name>A0A1H8PK00_9PROT</name>
<dbReference type="Pfam" id="PF21157">
    <property type="entry name" value="DksA_N"/>
    <property type="match status" value="1"/>
</dbReference>
<dbReference type="SUPFAM" id="SSF109635">
    <property type="entry name" value="DnaK suppressor protein DksA, alpha-hairpin domain"/>
    <property type="match status" value="1"/>
</dbReference>
<dbReference type="PANTHER" id="PTHR33823">
    <property type="entry name" value="RNA POLYMERASE-BINDING TRANSCRIPTION FACTOR DKSA-RELATED"/>
    <property type="match status" value="1"/>
</dbReference>
<evidence type="ECO:0000256" key="3">
    <source>
        <dbReference type="ARBA" id="ARBA00022833"/>
    </source>
</evidence>
<dbReference type="Gene3D" id="1.20.120.910">
    <property type="entry name" value="DksA, coiled-coil domain"/>
    <property type="match status" value="1"/>
</dbReference>
<dbReference type="RefSeq" id="WP_081353986.1">
    <property type="nucleotide sequence ID" value="NZ_FOCT01000021.1"/>
</dbReference>
<evidence type="ECO:0000313" key="8">
    <source>
        <dbReference type="EMBL" id="SEO41863.1"/>
    </source>
</evidence>
<dbReference type="GO" id="GO:0008270">
    <property type="term" value="F:zinc ion binding"/>
    <property type="evidence" value="ECO:0007669"/>
    <property type="project" value="UniProtKB-UniRule"/>
</dbReference>
<evidence type="ECO:0000256" key="1">
    <source>
        <dbReference type="ARBA" id="ARBA00022723"/>
    </source>
</evidence>
<dbReference type="HAMAP" id="MF_00926">
    <property type="entry name" value="DksA"/>
    <property type="match status" value="1"/>
</dbReference>
<organism evidence="8 9">
    <name type="scientific">Nitrosospira multiformis</name>
    <dbReference type="NCBI Taxonomy" id="1231"/>
    <lineage>
        <taxon>Bacteria</taxon>
        <taxon>Pseudomonadati</taxon>
        <taxon>Pseudomonadota</taxon>
        <taxon>Betaproteobacteria</taxon>
        <taxon>Nitrosomonadales</taxon>
        <taxon>Nitrosomonadaceae</taxon>
        <taxon>Nitrosospira</taxon>
    </lineage>
</organism>
<evidence type="ECO:0000313" key="9">
    <source>
        <dbReference type="Proteomes" id="UP000183898"/>
    </source>
</evidence>
<reference evidence="8 9" key="1">
    <citation type="submission" date="2016-10" db="EMBL/GenBank/DDBJ databases">
        <authorList>
            <person name="de Groot N.N."/>
        </authorList>
    </citation>
    <scope>NUCLEOTIDE SEQUENCE [LARGE SCALE GENOMIC DNA]</scope>
    <source>
        <strain evidence="8 9">Nl18</strain>
    </source>
</reference>
<dbReference type="EMBL" id="FOCT01000021">
    <property type="protein sequence ID" value="SEO41863.1"/>
    <property type="molecule type" value="Genomic_DNA"/>
</dbReference>
<comment type="caution">
    <text evidence="4">Lacks conserved residue(s) required for the propagation of feature annotation.</text>
</comment>
<evidence type="ECO:0000256" key="5">
    <source>
        <dbReference type="PROSITE-ProRule" id="PRU00510"/>
    </source>
</evidence>
<dbReference type="NCBIfam" id="TIGR02420">
    <property type="entry name" value="dksA"/>
    <property type="match status" value="1"/>
</dbReference>
<evidence type="ECO:0000259" key="7">
    <source>
        <dbReference type="Pfam" id="PF21157"/>
    </source>
</evidence>
<gene>
    <name evidence="4" type="primary">dksA</name>
    <name evidence="8" type="ORF">SAMN05216404_1219</name>
</gene>
<dbReference type="Proteomes" id="UP000183898">
    <property type="component" value="Unassembled WGS sequence"/>
</dbReference>
<dbReference type="AlphaFoldDB" id="A0A1H8PK00"/>
<dbReference type="InterPro" id="IPR000962">
    <property type="entry name" value="Znf_DskA_TraR"/>
</dbReference>
<feature type="domain" description="Zinc finger DksA/TraR C4-type" evidence="6">
    <location>
        <begin position="77"/>
        <end position="111"/>
    </location>
</feature>
<feature type="domain" description="DnaK suppressor protein DksA N-terminal" evidence="7">
    <location>
        <begin position="5"/>
        <end position="74"/>
    </location>
</feature>
<accession>A0A1H8PK00</accession>
<dbReference type="InterPro" id="IPR037187">
    <property type="entry name" value="DnaK_N"/>
</dbReference>
<comment type="similarity">
    <text evidence="4">Belongs to the DksA family.</text>
</comment>
<feature type="zinc finger region" description="dksA C4-type" evidence="5">
    <location>
        <begin position="82"/>
        <end position="106"/>
    </location>
</feature>
<dbReference type="InterPro" id="IPR048489">
    <property type="entry name" value="DksA_N"/>
</dbReference>
<dbReference type="PROSITE" id="PS51128">
    <property type="entry name" value="ZF_DKSA_2"/>
    <property type="match status" value="1"/>
</dbReference>
<dbReference type="PANTHER" id="PTHR33823:SF2">
    <property type="entry name" value="RNA POLYMERASE-BINDING TRANSCRIPTION FACTOR DKSA"/>
    <property type="match status" value="1"/>
</dbReference>
<sequence>MSLPQLEFFRARLEDERKRLLECARRTLEQMQEVATEPDFNDRASREEKFLLEFRVRDRERNLLRKIEQALQRIEDGTYGWCQETGDPIGIPRLLARPTANLCIEAQERHELLERTHGAVALEEP</sequence>
<dbReference type="GO" id="GO:0005737">
    <property type="term" value="C:cytoplasm"/>
    <property type="evidence" value="ECO:0007669"/>
    <property type="project" value="UniProtKB-SubCell"/>
</dbReference>
<comment type="function">
    <text evidence="4">Transcription factor that acts by binding directly to the RNA polymerase (RNAP). Required for negative regulation of rRNA expression and positive regulation of several amino acid biosynthesis promoters.</text>
</comment>
<comment type="subunit">
    <text evidence="4">Interacts directly with the RNA polymerase.</text>
</comment>
<dbReference type="SUPFAM" id="SSF57716">
    <property type="entry name" value="Glucocorticoid receptor-like (DNA-binding domain)"/>
    <property type="match status" value="1"/>
</dbReference>
<keyword evidence="2 4" id="KW-0863">Zinc-finger</keyword>
<dbReference type="Pfam" id="PF01258">
    <property type="entry name" value="zf-dskA_traR"/>
    <property type="match status" value="1"/>
</dbReference>
<keyword evidence="4" id="KW-0963">Cytoplasm</keyword>
<evidence type="ECO:0000256" key="4">
    <source>
        <dbReference type="HAMAP-Rule" id="MF_00926"/>
    </source>
</evidence>
<keyword evidence="3 4" id="KW-0862">Zinc</keyword>
<proteinExistence type="inferred from homology"/>
<keyword evidence="1 4" id="KW-0479">Metal-binding</keyword>
<dbReference type="GO" id="GO:0010468">
    <property type="term" value="P:regulation of gene expression"/>
    <property type="evidence" value="ECO:0007669"/>
    <property type="project" value="UniProtKB-UniRule"/>
</dbReference>
<evidence type="ECO:0000256" key="2">
    <source>
        <dbReference type="ARBA" id="ARBA00022771"/>
    </source>
</evidence>
<comment type="subcellular location">
    <subcellularLocation>
        <location evidence="4">Cytoplasm</location>
    </subcellularLocation>
</comment>
<protein>
    <recommendedName>
        <fullName evidence="4">RNA polymerase-binding transcription factor DksA</fullName>
    </recommendedName>
</protein>
<evidence type="ECO:0000259" key="6">
    <source>
        <dbReference type="Pfam" id="PF01258"/>
    </source>
</evidence>
<dbReference type="InterPro" id="IPR012784">
    <property type="entry name" value="DksA_RNA_pol-bd"/>
</dbReference>